<comment type="caution">
    <text evidence="1">The sequence shown here is derived from an EMBL/GenBank/DDBJ whole genome shotgun (WGS) entry which is preliminary data.</text>
</comment>
<dbReference type="AlphaFoldDB" id="A0A3A6W7R2"/>
<organism evidence="1 2">
    <name type="scientific">Legionella pneumophila subsp. pneumophila</name>
    <dbReference type="NCBI Taxonomy" id="91891"/>
    <lineage>
        <taxon>Bacteria</taxon>
        <taxon>Pseudomonadati</taxon>
        <taxon>Pseudomonadota</taxon>
        <taxon>Gammaproteobacteria</taxon>
        <taxon>Legionellales</taxon>
        <taxon>Legionellaceae</taxon>
        <taxon>Legionella</taxon>
    </lineage>
</organism>
<accession>A0A3A6W7R2</accession>
<gene>
    <name evidence="1" type="ORF">D1H98_09865</name>
</gene>
<sequence>MGLSPFDRFKKPYQKLSLQILIKRIQHCYEYAIQNLVHGQYHGSLLISFIDALFNYLIWI</sequence>
<evidence type="ECO:0000313" key="1">
    <source>
        <dbReference type="EMBL" id="RJY35037.1"/>
    </source>
</evidence>
<name>A0A3A6W7R2_LEGPN</name>
<protein>
    <submittedName>
        <fullName evidence="1">Uncharacterized protein</fullName>
    </submittedName>
</protein>
<evidence type="ECO:0000313" key="2">
    <source>
        <dbReference type="Proteomes" id="UP000277145"/>
    </source>
</evidence>
<dbReference type="Proteomes" id="UP000277145">
    <property type="component" value="Unassembled WGS sequence"/>
</dbReference>
<dbReference type="EMBL" id="QWDR01000001">
    <property type="protein sequence ID" value="RJY35037.1"/>
    <property type="molecule type" value="Genomic_DNA"/>
</dbReference>
<proteinExistence type="predicted"/>
<reference evidence="1 2" key="1">
    <citation type="submission" date="2018-08" db="EMBL/GenBank/DDBJ databases">
        <title>Genome Sequences of Legionella pneumophila subsp. pneumophila Isolates, Recovered from a Drinking Water System in a Large Builging.</title>
        <authorList>
            <person name="Gomez-Alvarez V."/>
            <person name="Boczek L."/>
            <person name="King D."/>
            <person name="Pemberton A."/>
            <person name="Pfaller S."/>
            <person name="Rodgers M."/>
            <person name="Santodomingo J."/>
            <person name="Revetta R."/>
        </authorList>
    </citation>
    <scope>NUCLEOTIDE SEQUENCE [LARGE SCALE GENOMIC DNA]</scope>
    <source>
        <strain evidence="1 2">L01C.1</strain>
    </source>
</reference>